<dbReference type="GO" id="GO:0016514">
    <property type="term" value="C:SWI/SNF complex"/>
    <property type="evidence" value="ECO:0007669"/>
    <property type="project" value="Ensembl"/>
</dbReference>
<evidence type="ECO:0000313" key="3">
    <source>
        <dbReference type="Ensembl" id="ENSMMNP00015009605.1"/>
    </source>
</evidence>
<accession>A0A8C6B1Q3</accession>
<sequence length="260" mass="27925">MPRAPWGGRVRALPRARAHGGGDGRGDAVCAGRAAAREARNSRCLGSSAPAPAVPTDAMSGRSVRAETRSRAKDDIKKVMAAIEKVRKWEKKWVTVGDTSLRIFKWVPVTDNKEKEKSKSNSSAAREPNGFPSDASANSSLLLEFQDENSNQSSVSDVYQLKVDSSTNSSPSPQQSESLSPAHTSDFRTDDSQPPTLGQEILEEPSLPASEVADEPPTLTKEEPVPSETQIAEEEEDSGAPPLKRFCVDQPAVPQTASES</sequence>
<name>A0A8C6B1Q3_MONMO</name>
<evidence type="ECO:0000256" key="1">
    <source>
        <dbReference type="ARBA" id="ARBA00010326"/>
    </source>
</evidence>
<keyword evidence="4" id="KW-1185">Reference proteome</keyword>
<feature type="compositionally biased region" description="Low complexity" evidence="2">
    <location>
        <begin position="165"/>
        <end position="181"/>
    </location>
</feature>
<feature type="compositionally biased region" description="Polar residues" evidence="2">
    <location>
        <begin position="148"/>
        <end position="157"/>
    </location>
</feature>
<dbReference type="InterPro" id="IPR006804">
    <property type="entry name" value="BCL7"/>
</dbReference>
<evidence type="ECO:0000313" key="4">
    <source>
        <dbReference type="Proteomes" id="UP000694561"/>
    </source>
</evidence>
<dbReference type="Proteomes" id="UP000694561">
    <property type="component" value="Unplaced"/>
</dbReference>
<dbReference type="PANTHER" id="PTHR12767">
    <property type="entry name" value="BCL7 RELATED"/>
    <property type="match status" value="1"/>
</dbReference>
<dbReference type="Pfam" id="PF04714">
    <property type="entry name" value="BCL_N"/>
    <property type="match status" value="1"/>
</dbReference>
<protein>
    <submittedName>
        <fullName evidence="3">BAF chromatin remodeling complex subunit BCL7B</fullName>
    </submittedName>
</protein>
<dbReference type="PANTHER" id="PTHR12767:SF5">
    <property type="entry name" value="B-CELL CLL_LYMPHOMA 7 PROTEIN FAMILY MEMBER B"/>
    <property type="match status" value="1"/>
</dbReference>
<reference evidence="3" key="2">
    <citation type="submission" date="2025-09" db="UniProtKB">
        <authorList>
            <consortium name="Ensembl"/>
        </authorList>
    </citation>
    <scope>IDENTIFICATION</scope>
</reference>
<proteinExistence type="inferred from homology"/>
<organism evidence="3 4">
    <name type="scientific">Monodon monoceros</name>
    <name type="common">Narwhal</name>
    <name type="synonym">Ceratodon monodon</name>
    <dbReference type="NCBI Taxonomy" id="40151"/>
    <lineage>
        <taxon>Eukaryota</taxon>
        <taxon>Metazoa</taxon>
        <taxon>Chordata</taxon>
        <taxon>Craniata</taxon>
        <taxon>Vertebrata</taxon>
        <taxon>Euteleostomi</taxon>
        <taxon>Mammalia</taxon>
        <taxon>Eutheria</taxon>
        <taxon>Laurasiatheria</taxon>
        <taxon>Artiodactyla</taxon>
        <taxon>Whippomorpha</taxon>
        <taxon>Cetacea</taxon>
        <taxon>Odontoceti</taxon>
        <taxon>Monodontidae</taxon>
        <taxon>Monodon</taxon>
    </lineage>
</organism>
<reference evidence="3" key="1">
    <citation type="submission" date="2025-08" db="UniProtKB">
        <authorList>
            <consortium name="Ensembl"/>
        </authorList>
    </citation>
    <scope>IDENTIFICATION</scope>
</reference>
<feature type="region of interest" description="Disordered" evidence="2">
    <location>
        <begin position="110"/>
        <end position="260"/>
    </location>
</feature>
<dbReference type="GeneTree" id="ENSGT00390000002172"/>
<gene>
    <name evidence="3" type="primary">BCL7B</name>
</gene>
<dbReference type="AlphaFoldDB" id="A0A8C6B1Q3"/>
<dbReference type="Ensembl" id="ENSMMNT00015010500.1">
    <property type="protein sequence ID" value="ENSMMNP00015009605.1"/>
    <property type="gene ID" value="ENSMMNG00015007126.1"/>
</dbReference>
<feature type="region of interest" description="Disordered" evidence="2">
    <location>
        <begin position="1"/>
        <end position="72"/>
    </location>
</feature>
<evidence type="ECO:0000256" key="2">
    <source>
        <dbReference type="SAM" id="MobiDB-lite"/>
    </source>
</evidence>
<comment type="similarity">
    <text evidence="1">Belongs to the BCL7 family.</text>
</comment>